<organism evidence="11 12">
    <name type="scientific">Paenibacillus pasadenensis</name>
    <dbReference type="NCBI Taxonomy" id="217090"/>
    <lineage>
        <taxon>Bacteria</taxon>
        <taxon>Bacillati</taxon>
        <taxon>Bacillota</taxon>
        <taxon>Bacilli</taxon>
        <taxon>Bacillales</taxon>
        <taxon>Paenibacillaceae</taxon>
        <taxon>Paenibacillus</taxon>
    </lineage>
</organism>
<dbReference type="EMBL" id="NFEZ01000004">
    <property type="protein sequence ID" value="PLT45412.1"/>
    <property type="molecule type" value="Genomic_DNA"/>
</dbReference>
<comment type="caution">
    <text evidence="11">The sequence shown here is derived from an EMBL/GenBank/DDBJ whole genome shotgun (WGS) entry which is preliminary data.</text>
</comment>
<evidence type="ECO:0000259" key="10">
    <source>
        <dbReference type="PROSITE" id="PS50110"/>
    </source>
</evidence>
<dbReference type="GO" id="GO:0005737">
    <property type="term" value="C:cytoplasm"/>
    <property type="evidence" value="ECO:0007669"/>
    <property type="project" value="UniProtKB-SubCell"/>
</dbReference>
<dbReference type="SUPFAM" id="SSF46689">
    <property type="entry name" value="Homeodomain-like"/>
    <property type="match status" value="1"/>
</dbReference>
<dbReference type="InterPro" id="IPR011006">
    <property type="entry name" value="CheY-like_superfamily"/>
</dbReference>
<keyword evidence="6" id="KW-0238">DNA-binding</keyword>
<dbReference type="Gene3D" id="1.10.10.60">
    <property type="entry name" value="Homeodomain-like"/>
    <property type="match status" value="2"/>
</dbReference>
<dbReference type="Pfam" id="PF12833">
    <property type="entry name" value="HTH_18"/>
    <property type="match status" value="1"/>
</dbReference>
<evidence type="ECO:0000256" key="5">
    <source>
        <dbReference type="ARBA" id="ARBA00023015"/>
    </source>
</evidence>
<evidence type="ECO:0000256" key="2">
    <source>
        <dbReference type="ARBA" id="ARBA00022490"/>
    </source>
</evidence>
<dbReference type="SUPFAM" id="SSF52172">
    <property type="entry name" value="CheY-like"/>
    <property type="match status" value="1"/>
</dbReference>
<accession>A0A2N5N523</accession>
<dbReference type="InterPro" id="IPR018060">
    <property type="entry name" value="HTH_AraC"/>
</dbReference>
<feature type="domain" description="Response regulatory" evidence="10">
    <location>
        <begin position="3"/>
        <end position="120"/>
    </location>
</feature>
<dbReference type="Pfam" id="PF17853">
    <property type="entry name" value="GGDEF_2"/>
    <property type="match status" value="1"/>
</dbReference>
<evidence type="ECO:0000256" key="1">
    <source>
        <dbReference type="ARBA" id="ARBA00004496"/>
    </source>
</evidence>
<dbReference type="PANTHER" id="PTHR42713">
    <property type="entry name" value="HISTIDINE KINASE-RELATED"/>
    <property type="match status" value="1"/>
</dbReference>
<dbReference type="RefSeq" id="WP_101808955.1">
    <property type="nucleotide sequence ID" value="NZ_NFEZ01000004.1"/>
</dbReference>
<dbReference type="GO" id="GO:0000160">
    <property type="term" value="P:phosphorelay signal transduction system"/>
    <property type="evidence" value="ECO:0007669"/>
    <property type="project" value="UniProtKB-KW"/>
</dbReference>
<keyword evidence="5" id="KW-0805">Transcription regulation</keyword>
<keyword evidence="3 8" id="KW-0597">Phosphoprotein</keyword>
<dbReference type="PANTHER" id="PTHR42713:SF3">
    <property type="entry name" value="TRANSCRIPTIONAL REGULATORY PROTEIN HPTR"/>
    <property type="match status" value="1"/>
</dbReference>
<evidence type="ECO:0000259" key="9">
    <source>
        <dbReference type="PROSITE" id="PS01124"/>
    </source>
</evidence>
<evidence type="ECO:0000256" key="6">
    <source>
        <dbReference type="ARBA" id="ARBA00023125"/>
    </source>
</evidence>
<evidence type="ECO:0000313" key="12">
    <source>
        <dbReference type="Proteomes" id="UP000234789"/>
    </source>
</evidence>
<gene>
    <name evidence="11" type="ORF">B8V81_3843</name>
</gene>
<name>A0A2N5N523_9BACL</name>
<dbReference type="CDD" id="cd17536">
    <property type="entry name" value="REC_YesN-like"/>
    <property type="match status" value="1"/>
</dbReference>
<dbReference type="Proteomes" id="UP000234789">
    <property type="component" value="Unassembled WGS sequence"/>
</dbReference>
<feature type="modified residue" description="4-aspartylphosphate" evidence="8">
    <location>
        <position position="55"/>
    </location>
</feature>
<evidence type="ECO:0000256" key="8">
    <source>
        <dbReference type="PROSITE-ProRule" id="PRU00169"/>
    </source>
</evidence>
<feature type="domain" description="HTH araC/xylS-type" evidence="9">
    <location>
        <begin position="434"/>
        <end position="533"/>
    </location>
</feature>
<keyword evidence="7" id="KW-0804">Transcription</keyword>
<dbReference type="PROSITE" id="PS50110">
    <property type="entry name" value="RESPONSE_REGULATORY"/>
    <property type="match status" value="1"/>
</dbReference>
<evidence type="ECO:0000256" key="4">
    <source>
        <dbReference type="ARBA" id="ARBA00023012"/>
    </source>
</evidence>
<dbReference type="PRINTS" id="PR00032">
    <property type="entry name" value="HTHARAC"/>
</dbReference>
<dbReference type="SMART" id="SM00342">
    <property type="entry name" value="HTH_ARAC"/>
    <property type="match status" value="1"/>
</dbReference>
<dbReference type="PROSITE" id="PS01124">
    <property type="entry name" value="HTH_ARAC_FAMILY_2"/>
    <property type="match status" value="1"/>
</dbReference>
<dbReference type="AlphaFoldDB" id="A0A2N5N523"/>
<dbReference type="Gene3D" id="3.40.50.2300">
    <property type="match status" value="1"/>
</dbReference>
<dbReference type="GO" id="GO:0003700">
    <property type="term" value="F:DNA-binding transcription factor activity"/>
    <property type="evidence" value="ECO:0007669"/>
    <property type="project" value="InterPro"/>
</dbReference>
<dbReference type="InterPro" id="IPR001789">
    <property type="entry name" value="Sig_transdc_resp-reg_receiver"/>
</dbReference>
<keyword evidence="2" id="KW-0963">Cytoplasm</keyword>
<protein>
    <submittedName>
        <fullName evidence="11">Two-component response regulator yesN</fullName>
    </submittedName>
</protein>
<comment type="subcellular location">
    <subcellularLocation>
        <location evidence="1">Cytoplasm</location>
    </subcellularLocation>
</comment>
<dbReference type="InterPro" id="IPR041522">
    <property type="entry name" value="CdaR_GGDEF"/>
</dbReference>
<reference evidence="11 12" key="1">
    <citation type="submission" date="2017-05" db="EMBL/GenBank/DDBJ databases">
        <title>Functional genome analysis of Paenibacillus pasadenensis strain R16: insights on endophytic life style and antifungal activity.</title>
        <authorList>
            <person name="Passera A."/>
            <person name="Marcolungo L."/>
            <person name="Casati P."/>
            <person name="Brasca M."/>
            <person name="Quaglino F."/>
            <person name="Delledonne M."/>
        </authorList>
    </citation>
    <scope>NUCLEOTIDE SEQUENCE [LARGE SCALE GENOMIC DNA]</scope>
    <source>
        <strain evidence="11 12">R16</strain>
    </source>
</reference>
<dbReference type="SMART" id="SM00448">
    <property type="entry name" value="REC"/>
    <property type="match status" value="1"/>
</dbReference>
<dbReference type="Pfam" id="PF00072">
    <property type="entry name" value="Response_reg"/>
    <property type="match status" value="1"/>
</dbReference>
<proteinExistence type="predicted"/>
<dbReference type="GO" id="GO:0043565">
    <property type="term" value="F:sequence-specific DNA binding"/>
    <property type="evidence" value="ECO:0007669"/>
    <property type="project" value="InterPro"/>
</dbReference>
<evidence type="ECO:0000256" key="3">
    <source>
        <dbReference type="ARBA" id="ARBA00022553"/>
    </source>
</evidence>
<keyword evidence="12" id="KW-1185">Reference proteome</keyword>
<dbReference type="InterPro" id="IPR009057">
    <property type="entry name" value="Homeodomain-like_sf"/>
</dbReference>
<dbReference type="InterPro" id="IPR020449">
    <property type="entry name" value="Tscrpt_reg_AraC-type_HTH"/>
</dbReference>
<sequence>MYKIVIVDDENIVREGMRKQIDWPSLGLEYAGGAQDGIEGFELIQRVRPDIAIVDINMPQVNGLELVRMLKDAGNDCEIIVVTGYDDFAYVRESLRLHVSDYILKPLTKDESIEILTTVVAGLDKKREKQLEYEALNEKVNESLPYMRSRYLNGLIYESLYIDSEAIAKMSFNEACQWHGICLLDYDRVLGGSASIHPDERKLTNFALYNLVSELLQNREDCSVFRTDENEIAIVFSYLDESKQAAVLKTKASIAELKKAGGQYLKITISAGVGSFVKSLRELSKSYVIAKKAIEYKFFIGNDVIVDGDRVEQSSTDFTGGLATIRSSVLQAVGAREDKRVARELESFYDYMILQKFDKQVCVDEWIKLVAMMLQKFIDMNVSVEAMFGREVPVSETLRQIKSLLNIKQWVHELYLKCSAHIEAHAKSNSVYVARIKEYVAQNYADPELAMQDLSRHVHLSLSYISALFKNEIGRTYIEYVTEYRMQKAAELLRNTTLKTYEIAQQVGFSEPGYFSSVFKKIFNESPSSYRSWSQ</sequence>
<evidence type="ECO:0000313" key="11">
    <source>
        <dbReference type="EMBL" id="PLT45412.1"/>
    </source>
</evidence>
<dbReference type="InterPro" id="IPR051552">
    <property type="entry name" value="HptR"/>
</dbReference>
<evidence type="ECO:0000256" key="7">
    <source>
        <dbReference type="ARBA" id="ARBA00023163"/>
    </source>
</evidence>
<keyword evidence="4" id="KW-0902">Two-component regulatory system</keyword>